<protein>
    <submittedName>
        <fullName evidence="1">Uncharacterized protein</fullName>
    </submittedName>
</protein>
<gene>
    <name evidence="1" type="ORF">MRB53_017299</name>
</gene>
<evidence type="ECO:0000313" key="1">
    <source>
        <dbReference type="EMBL" id="KAJ8640605.1"/>
    </source>
</evidence>
<evidence type="ECO:0000313" key="2">
    <source>
        <dbReference type="Proteomes" id="UP001234297"/>
    </source>
</evidence>
<dbReference type="Proteomes" id="UP001234297">
    <property type="component" value="Chromosome 5"/>
</dbReference>
<name>A0ACC2M4Q6_PERAE</name>
<dbReference type="EMBL" id="CM056813">
    <property type="protein sequence ID" value="KAJ8640605.1"/>
    <property type="molecule type" value="Genomic_DNA"/>
</dbReference>
<comment type="caution">
    <text evidence="1">The sequence shown here is derived from an EMBL/GenBank/DDBJ whole genome shotgun (WGS) entry which is preliminary data.</text>
</comment>
<reference evidence="1 2" key="1">
    <citation type="journal article" date="2022" name="Hortic Res">
        <title>A haplotype resolved chromosomal level avocado genome allows analysis of novel avocado genes.</title>
        <authorList>
            <person name="Nath O."/>
            <person name="Fletcher S.J."/>
            <person name="Hayward A."/>
            <person name="Shaw L.M."/>
            <person name="Masouleh A.K."/>
            <person name="Furtado A."/>
            <person name="Henry R.J."/>
            <person name="Mitter N."/>
        </authorList>
    </citation>
    <scope>NUCLEOTIDE SEQUENCE [LARGE SCALE GENOMIC DNA]</scope>
    <source>
        <strain evidence="2">cv. Hass</strain>
    </source>
</reference>
<sequence length="234" mass="26490">MEEDDDVESQASSDSLELDQREEKWIQHYSNSHRILLVGDGDFSFSVSLANAFGSATNMVATSLDSQETLARNYTNGIKNVMELEELGGLVLLGIDATKMSDHFFLRTQRFDRIIYNFPHVGFQYSESSNFQIESNKRLLKGFFKNAKVILQDNGEIHVTHKIGGIYDKWNVVKKAEKNGLIQKGRVPFSKADYPGYCNKRAHGWFPDGEFHIGACSTFIFGVKEACSRIRNTT</sequence>
<organism evidence="1 2">
    <name type="scientific">Persea americana</name>
    <name type="common">Avocado</name>
    <dbReference type="NCBI Taxonomy" id="3435"/>
    <lineage>
        <taxon>Eukaryota</taxon>
        <taxon>Viridiplantae</taxon>
        <taxon>Streptophyta</taxon>
        <taxon>Embryophyta</taxon>
        <taxon>Tracheophyta</taxon>
        <taxon>Spermatophyta</taxon>
        <taxon>Magnoliopsida</taxon>
        <taxon>Magnoliidae</taxon>
        <taxon>Laurales</taxon>
        <taxon>Lauraceae</taxon>
        <taxon>Persea</taxon>
    </lineage>
</organism>
<keyword evidence="2" id="KW-1185">Reference proteome</keyword>
<proteinExistence type="predicted"/>
<accession>A0ACC2M4Q6</accession>